<keyword evidence="3" id="KW-1185">Reference proteome</keyword>
<dbReference type="AlphaFoldDB" id="A0A1W2EF17"/>
<dbReference type="Proteomes" id="UP000192656">
    <property type="component" value="Unassembled WGS sequence"/>
</dbReference>
<dbReference type="RefSeq" id="WP_084412144.1">
    <property type="nucleotide sequence ID" value="NZ_FWXR01000024.1"/>
</dbReference>
<name>A0A1W2EF17_9HYPH</name>
<keyword evidence="1" id="KW-1133">Transmembrane helix</keyword>
<feature type="transmembrane region" description="Helical" evidence="1">
    <location>
        <begin position="24"/>
        <end position="43"/>
    </location>
</feature>
<gene>
    <name evidence="2" type="ORF">SAMN06297251_1249</name>
</gene>
<protein>
    <recommendedName>
        <fullName evidence="4">Protoheme IX farnesyltransferase</fullName>
    </recommendedName>
</protein>
<organism evidence="2 3">
    <name type="scientific">Fulvimarina manganoxydans</name>
    <dbReference type="NCBI Taxonomy" id="937218"/>
    <lineage>
        <taxon>Bacteria</taxon>
        <taxon>Pseudomonadati</taxon>
        <taxon>Pseudomonadota</taxon>
        <taxon>Alphaproteobacteria</taxon>
        <taxon>Hyphomicrobiales</taxon>
        <taxon>Aurantimonadaceae</taxon>
        <taxon>Fulvimarina</taxon>
    </lineage>
</organism>
<reference evidence="2 3" key="1">
    <citation type="submission" date="2017-04" db="EMBL/GenBank/DDBJ databases">
        <authorList>
            <person name="Afonso C.L."/>
            <person name="Miller P.J."/>
            <person name="Scott M.A."/>
            <person name="Spackman E."/>
            <person name="Goraichik I."/>
            <person name="Dimitrov K.M."/>
            <person name="Suarez D.L."/>
            <person name="Swayne D.E."/>
        </authorList>
    </citation>
    <scope>NUCLEOTIDE SEQUENCE [LARGE SCALE GENOMIC DNA]</scope>
    <source>
        <strain evidence="2 3">CGMCC 1.10972</strain>
    </source>
</reference>
<evidence type="ECO:0000256" key="1">
    <source>
        <dbReference type="SAM" id="Phobius"/>
    </source>
</evidence>
<evidence type="ECO:0000313" key="2">
    <source>
        <dbReference type="EMBL" id="SMD07688.1"/>
    </source>
</evidence>
<keyword evidence="1" id="KW-0472">Membrane</keyword>
<evidence type="ECO:0000313" key="3">
    <source>
        <dbReference type="Proteomes" id="UP000192656"/>
    </source>
</evidence>
<sequence>MAEEKDERIRLTPEEERARRKRSIAIAVTLIALVILFYVVSLVKIGS</sequence>
<evidence type="ECO:0008006" key="4">
    <source>
        <dbReference type="Google" id="ProtNLM"/>
    </source>
</evidence>
<dbReference type="EMBL" id="FWXR01000024">
    <property type="protein sequence ID" value="SMD07688.1"/>
    <property type="molecule type" value="Genomic_DNA"/>
</dbReference>
<accession>A0A1W2EF17</accession>
<proteinExistence type="predicted"/>
<keyword evidence="1" id="KW-0812">Transmembrane</keyword>